<dbReference type="Proteomes" id="UP000198582">
    <property type="component" value="Unassembled WGS sequence"/>
</dbReference>
<dbReference type="InterPro" id="IPR010994">
    <property type="entry name" value="RuvA_2-like"/>
</dbReference>
<keyword evidence="1" id="KW-0472">Membrane</keyword>
<feature type="domain" description="Helix-hairpin-helix DNA-binding motif class 1" evidence="2">
    <location>
        <begin position="205"/>
        <end position="224"/>
    </location>
</feature>
<keyword evidence="4" id="KW-1185">Reference proteome</keyword>
<dbReference type="InterPro" id="IPR051675">
    <property type="entry name" value="Endo/Exo/Phosphatase_dom_1"/>
</dbReference>
<dbReference type="EMBL" id="FOEF01000010">
    <property type="protein sequence ID" value="SEP45777.1"/>
    <property type="molecule type" value="Genomic_DNA"/>
</dbReference>
<evidence type="ECO:0000256" key="1">
    <source>
        <dbReference type="SAM" id="Phobius"/>
    </source>
</evidence>
<dbReference type="Gene3D" id="1.10.150.320">
    <property type="entry name" value="Photosystem II 12 kDa extrinsic protein"/>
    <property type="match status" value="1"/>
</dbReference>
<dbReference type="InterPro" id="IPR003583">
    <property type="entry name" value="Hlx-hairpin-Hlx_DNA-bd_motif"/>
</dbReference>
<protein>
    <submittedName>
        <fullName evidence="3">Competence protein ComEA</fullName>
    </submittedName>
</protein>
<dbReference type="PANTHER" id="PTHR21180:SF32">
    <property type="entry name" value="ENDONUCLEASE_EXONUCLEASE_PHOSPHATASE FAMILY DOMAIN-CONTAINING PROTEIN 1"/>
    <property type="match status" value="1"/>
</dbReference>
<dbReference type="GO" id="GO:0015627">
    <property type="term" value="C:type II protein secretion system complex"/>
    <property type="evidence" value="ECO:0007669"/>
    <property type="project" value="TreeGrafter"/>
</dbReference>
<sequence length="258" mass="25846">MFEQTARDPGSPVNARLAWLADQLAAGPTTVGPGGRLVRRWLPAGTSLPGRRALPGLSGLPGRLGRRWVLVAAVFAAVVALGVAGFAIFGGSAPTAEAPPPLPVARAQISAAAPSSGKLVISVVGHVRAPGLITVPSGARVDDALRAAGGADPGTDLTGLNLARKLTDGEQLAVGITVAAAPAPAGPAGAGAAPGKVDLNSATPEQLDTLPGVGEVTAKRIVDWRTQHGGFSSVEQLRDVDGIGASKFDKLREQVSVG</sequence>
<accession>A0A1H8Y162</accession>
<evidence type="ECO:0000313" key="3">
    <source>
        <dbReference type="EMBL" id="SEP45777.1"/>
    </source>
</evidence>
<feature type="domain" description="Helix-hairpin-helix DNA-binding motif class 1" evidence="2">
    <location>
        <begin position="235"/>
        <end position="254"/>
    </location>
</feature>
<organism evidence="3 4">
    <name type="scientific">Amycolatopsis saalfeldensis</name>
    <dbReference type="NCBI Taxonomy" id="394193"/>
    <lineage>
        <taxon>Bacteria</taxon>
        <taxon>Bacillati</taxon>
        <taxon>Actinomycetota</taxon>
        <taxon>Actinomycetes</taxon>
        <taxon>Pseudonocardiales</taxon>
        <taxon>Pseudonocardiaceae</taxon>
        <taxon>Amycolatopsis</taxon>
    </lineage>
</organism>
<dbReference type="AlphaFoldDB" id="A0A1H8Y162"/>
<dbReference type="PANTHER" id="PTHR21180">
    <property type="entry name" value="ENDONUCLEASE/EXONUCLEASE/PHOSPHATASE FAMILY DOMAIN-CONTAINING PROTEIN 1"/>
    <property type="match status" value="1"/>
</dbReference>
<gene>
    <name evidence="3" type="ORF">SAMN04489732_110113</name>
</gene>
<reference evidence="4" key="1">
    <citation type="submission" date="2016-10" db="EMBL/GenBank/DDBJ databases">
        <authorList>
            <person name="Varghese N."/>
            <person name="Submissions S."/>
        </authorList>
    </citation>
    <scope>NUCLEOTIDE SEQUENCE [LARGE SCALE GENOMIC DNA]</scope>
    <source>
        <strain evidence="4">DSM 44993</strain>
    </source>
</reference>
<keyword evidence="1" id="KW-1133">Transmembrane helix</keyword>
<dbReference type="SUPFAM" id="SSF47781">
    <property type="entry name" value="RuvA domain 2-like"/>
    <property type="match status" value="1"/>
</dbReference>
<dbReference type="OrthoDB" id="9758724at2"/>
<proteinExistence type="predicted"/>
<dbReference type="InterPro" id="IPR019554">
    <property type="entry name" value="Soluble_ligand-bd"/>
</dbReference>
<dbReference type="STRING" id="394193.SAMN04489732_110113"/>
<evidence type="ECO:0000259" key="2">
    <source>
        <dbReference type="SMART" id="SM00278"/>
    </source>
</evidence>
<feature type="transmembrane region" description="Helical" evidence="1">
    <location>
        <begin position="68"/>
        <end position="89"/>
    </location>
</feature>
<dbReference type="RefSeq" id="WP_091619387.1">
    <property type="nucleotide sequence ID" value="NZ_FOEF01000010.1"/>
</dbReference>
<dbReference type="GO" id="GO:0006281">
    <property type="term" value="P:DNA repair"/>
    <property type="evidence" value="ECO:0007669"/>
    <property type="project" value="InterPro"/>
</dbReference>
<dbReference type="Pfam" id="PF12836">
    <property type="entry name" value="HHH_3"/>
    <property type="match status" value="1"/>
</dbReference>
<dbReference type="Pfam" id="PF10531">
    <property type="entry name" value="SLBB"/>
    <property type="match status" value="1"/>
</dbReference>
<name>A0A1H8Y162_9PSEU</name>
<dbReference type="Gene3D" id="3.10.560.10">
    <property type="entry name" value="Outer membrane lipoprotein wza domain like"/>
    <property type="match status" value="1"/>
</dbReference>
<dbReference type="SMART" id="SM00278">
    <property type="entry name" value="HhH1"/>
    <property type="match status" value="2"/>
</dbReference>
<keyword evidence="1" id="KW-0812">Transmembrane</keyword>
<dbReference type="GO" id="GO:0003677">
    <property type="term" value="F:DNA binding"/>
    <property type="evidence" value="ECO:0007669"/>
    <property type="project" value="InterPro"/>
</dbReference>
<evidence type="ECO:0000313" key="4">
    <source>
        <dbReference type="Proteomes" id="UP000198582"/>
    </source>
</evidence>
<dbReference type="GO" id="GO:0015628">
    <property type="term" value="P:protein secretion by the type II secretion system"/>
    <property type="evidence" value="ECO:0007669"/>
    <property type="project" value="TreeGrafter"/>
</dbReference>